<dbReference type="InterPro" id="IPR011006">
    <property type="entry name" value="CheY-like_superfamily"/>
</dbReference>
<dbReference type="SUPFAM" id="SSF46689">
    <property type="entry name" value="Homeodomain-like"/>
    <property type="match status" value="1"/>
</dbReference>
<keyword evidence="4" id="KW-0010">Activator</keyword>
<dbReference type="InterPro" id="IPR001789">
    <property type="entry name" value="Sig_transdc_resp-reg_receiver"/>
</dbReference>
<dbReference type="Pfam" id="PF00249">
    <property type="entry name" value="Myb_DNA-binding"/>
    <property type="match status" value="1"/>
</dbReference>
<keyword evidence="5" id="KW-0804">Transcription</keyword>
<dbReference type="PANTHER" id="PTHR43874">
    <property type="entry name" value="TWO-COMPONENT RESPONSE REGULATOR"/>
    <property type="match status" value="1"/>
</dbReference>
<dbReference type="NCBIfam" id="TIGR01557">
    <property type="entry name" value="myb_SHAQKYF"/>
    <property type="match status" value="1"/>
</dbReference>
<feature type="compositionally biased region" description="Pro residues" evidence="8">
    <location>
        <begin position="134"/>
        <end position="145"/>
    </location>
</feature>
<comment type="caution">
    <text evidence="11">The sequence shown here is derived from an EMBL/GenBank/DDBJ whole genome shotgun (WGS) entry which is preliminary data.</text>
</comment>
<feature type="compositionally biased region" description="Low complexity" evidence="8">
    <location>
        <begin position="257"/>
        <end position="277"/>
    </location>
</feature>
<feature type="compositionally biased region" description="Acidic residues" evidence="8">
    <location>
        <begin position="122"/>
        <end position="133"/>
    </location>
</feature>
<sequence length="364" mass="41206">MQVLRVLEQMLRLCQYSVTSCTSGTSAVAQLRSQPDNFDLVLCDVMMPDMDGFKLLEIVGLEMDLPVIMISGNGDTETVLRGVTHGAVDFLIKPVRIEELRNVWQHVMRRRLEGEPFGLDTSDNDLSMDDQEEAPPPVGQPPLSPEPLAIPLDVCSLPMPQPQLPPQVPAYPPPPPMTQTLHQPLQPMQQHQPQQHQQQQQQLLLQQQHRAQHLQQQHLQQQHLQQQHQQQHPQQRQHQQHIQDHHQLPIAPPPPSLQLTKKPSSSSSSKAAKSSKSGQKKRKESEAGEEGSTSKKPRVIWSVEMHQQFVNAVNILGVDKAVPRKILDLMDIGGLTRENVASHLQKYRLYLKKVDANPDEQFTH</sequence>
<gene>
    <name evidence="11" type="ORF">DUNSADRAFT_14436</name>
</gene>
<evidence type="ECO:0000256" key="7">
    <source>
        <dbReference type="PROSITE-ProRule" id="PRU00169"/>
    </source>
</evidence>
<keyword evidence="3" id="KW-0805">Transcription regulation</keyword>
<dbReference type="PROSITE" id="PS50110">
    <property type="entry name" value="RESPONSE_REGULATORY"/>
    <property type="match status" value="1"/>
</dbReference>
<dbReference type="CDD" id="cd17584">
    <property type="entry name" value="REC_typeB_ARR-like"/>
    <property type="match status" value="1"/>
</dbReference>
<evidence type="ECO:0000256" key="1">
    <source>
        <dbReference type="ARBA" id="ARBA00022553"/>
    </source>
</evidence>
<evidence type="ECO:0000259" key="9">
    <source>
        <dbReference type="PROSITE" id="PS50110"/>
    </source>
</evidence>
<dbReference type="Gene3D" id="3.40.50.2300">
    <property type="match status" value="1"/>
</dbReference>
<feature type="domain" description="Response regulatory" evidence="9">
    <location>
        <begin position="1"/>
        <end position="108"/>
    </location>
</feature>
<feature type="modified residue" description="4-aspartylphosphate" evidence="7">
    <location>
        <position position="44"/>
    </location>
</feature>
<organism evidence="11 12">
    <name type="scientific">Dunaliella salina</name>
    <name type="common">Green alga</name>
    <name type="synonym">Protococcus salinus</name>
    <dbReference type="NCBI Taxonomy" id="3046"/>
    <lineage>
        <taxon>Eukaryota</taxon>
        <taxon>Viridiplantae</taxon>
        <taxon>Chlorophyta</taxon>
        <taxon>core chlorophytes</taxon>
        <taxon>Chlorophyceae</taxon>
        <taxon>CS clade</taxon>
        <taxon>Chlamydomonadales</taxon>
        <taxon>Dunaliellaceae</taxon>
        <taxon>Dunaliella</taxon>
    </lineage>
</organism>
<dbReference type="PANTHER" id="PTHR43874:SF7">
    <property type="entry name" value="TWO-COMPONENT RESPONSE REGULATOR ARR10"/>
    <property type="match status" value="1"/>
</dbReference>
<keyword evidence="12" id="KW-1185">Reference proteome</keyword>
<evidence type="ECO:0000313" key="12">
    <source>
        <dbReference type="Proteomes" id="UP000815325"/>
    </source>
</evidence>
<keyword evidence="1 7" id="KW-0597">Phosphoprotein</keyword>
<reference evidence="11" key="1">
    <citation type="submission" date="2017-08" db="EMBL/GenBank/DDBJ databases">
        <authorList>
            <person name="Polle J.E."/>
            <person name="Barry K."/>
            <person name="Cushman J."/>
            <person name="Schmutz J."/>
            <person name="Tran D."/>
            <person name="Hathwaick L.T."/>
            <person name="Yim W.C."/>
            <person name="Jenkins J."/>
            <person name="Mckie-Krisberg Z.M."/>
            <person name="Prochnik S."/>
            <person name="Lindquist E."/>
            <person name="Dockter R.B."/>
            <person name="Adam C."/>
            <person name="Molina H."/>
            <person name="Bunkerborg J."/>
            <person name="Jin E."/>
            <person name="Buchheim M."/>
            <person name="Magnuson J."/>
        </authorList>
    </citation>
    <scope>NUCLEOTIDE SEQUENCE</scope>
    <source>
        <strain evidence="11">CCAP 19/18</strain>
    </source>
</reference>
<dbReference type="InterPro" id="IPR045279">
    <property type="entry name" value="ARR-like"/>
</dbReference>
<dbReference type="InterPro" id="IPR006447">
    <property type="entry name" value="Myb_dom_plants"/>
</dbReference>
<dbReference type="Gene3D" id="1.10.10.60">
    <property type="entry name" value="Homeodomain-like"/>
    <property type="match status" value="1"/>
</dbReference>
<evidence type="ECO:0000256" key="8">
    <source>
        <dbReference type="SAM" id="MobiDB-lite"/>
    </source>
</evidence>
<keyword evidence="2" id="KW-0902">Two-component regulatory system</keyword>
<evidence type="ECO:0000256" key="2">
    <source>
        <dbReference type="ARBA" id="ARBA00023012"/>
    </source>
</evidence>
<dbReference type="InterPro" id="IPR017930">
    <property type="entry name" value="Myb_dom"/>
</dbReference>
<protein>
    <submittedName>
        <fullName evidence="11">CheY-like superfamily</fullName>
    </submittedName>
</protein>
<dbReference type="SUPFAM" id="SSF52172">
    <property type="entry name" value="CheY-like"/>
    <property type="match status" value="1"/>
</dbReference>
<feature type="domain" description="HTH myb-type" evidence="10">
    <location>
        <begin position="293"/>
        <end position="352"/>
    </location>
</feature>
<evidence type="ECO:0000313" key="11">
    <source>
        <dbReference type="EMBL" id="KAF5843520.1"/>
    </source>
</evidence>
<keyword evidence="6" id="KW-0539">Nucleus</keyword>
<evidence type="ECO:0000256" key="4">
    <source>
        <dbReference type="ARBA" id="ARBA00023159"/>
    </source>
</evidence>
<feature type="region of interest" description="Disordered" evidence="8">
    <location>
        <begin position="115"/>
        <end position="295"/>
    </location>
</feature>
<dbReference type="PROSITE" id="PS51294">
    <property type="entry name" value="HTH_MYB"/>
    <property type="match status" value="1"/>
</dbReference>
<evidence type="ECO:0000256" key="3">
    <source>
        <dbReference type="ARBA" id="ARBA00023015"/>
    </source>
</evidence>
<dbReference type="InterPro" id="IPR001005">
    <property type="entry name" value="SANT/Myb"/>
</dbReference>
<dbReference type="InterPro" id="IPR009057">
    <property type="entry name" value="Homeodomain-like_sf"/>
</dbReference>
<dbReference type="Pfam" id="PF00072">
    <property type="entry name" value="Response_reg"/>
    <property type="match status" value="1"/>
</dbReference>
<evidence type="ECO:0000256" key="6">
    <source>
        <dbReference type="ARBA" id="ARBA00023242"/>
    </source>
</evidence>
<dbReference type="SMART" id="SM00448">
    <property type="entry name" value="REC"/>
    <property type="match status" value="1"/>
</dbReference>
<dbReference type="Proteomes" id="UP000815325">
    <property type="component" value="Unassembled WGS sequence"/>
</dbReference>
<feature type="compositionally biased region" description="Pro residues" evidence="8">
    <location>
        <begin position="159"/>
        <end position="177"/>
    </location>
</feature>
<accession>A0ABQ7FV53</accession>
<proteinExistence type="predicted"/>
<evidence type="ECO:0000259" key="10">
    <source>
        <dbReference type="PROSITE" id="PS51294"/>
    </source>
</evidence>
<feature type="compositionally biased region" description="Low complexity" evidence="8">
    <location>
        <begin position="178"/>
        <end position="237"/>
    </location>
</feature>
<dbReference type="EMBL" id="MU069441">
    <property type="protein sequence ID" value="KAF5843520.1"/>
    <property type="molecule type" value="Genomic_DNA"/>
</dbReference>
<name>A0ABQ7FV53_DUNSA</name>
<evidence type="ECO:0000256" key="5">
    <source>
        <dbReference type="ARBA" id="ARBA00023163"/>
    </source>
</evidence>